<feature type="domain" description="Telomere length regulation protein conserved" evidence="3">
    <location>
        <begin position="570"/>
        <end position="690"/>
    </location>
</feature>
<evidence type="ECO:0000259" key="3">
    <source>
        <dbReference type="Pfam" id="PF10193"/>
    </source>
</evidence>
<dbReference type="EMBL" id="JANVFT010000001">
    <property type="protein sequence ID" value="KAJ4501554.1"/>
    <property type="molecule type" value="Genomic_DNA"/>
</dbReference>
<comment type="caution">
    <text evidence="4">The sequence shown here is derived from an EMBL/GenBank/DDBJ whole genome shotgun (WGS) entry which is preliminary data.</text>
</comment>
<gene>
    <name evidence="4" type="ORF">C8R41DRAFT_872567</name>
</gene>
<name>A0ABQ8W1C9_9AGAR</name>
<dbReference type="Gene3D" id="1.25.40.720">
    <property type="entry name" value="Telomere length regulation protein 2, C-terminal domain"/>
    <property type="match status" value="1"/>
</dbReference>
<dbReference type="InterPro" id="IPR038528">
    <property type="entry name" value="TEL2_C_sf"/>
</dbReference>
<feature type="compositionally biased region" description="Low complexity" evidence="2">
    <location>
        <begin position="537"/>
        <end position="549"/>
    </location>
</feature>
<proteinExistence type="inferred from homology"/>
<dbReference type="PANTHER" id="PTHR15830">
    <property type="entry name" value="TELOMERE LENGTH REGULATION PROTEIN TEL2 FAMILY MEMBER"/>
    <property type="match status" value="1"/>
</dbReference>
<dbReference type="InterPro" id="IPR019337">
    <property type="entry name" value="Telomere_length_regulation_dom"/>
</dbReference>
<feature type="region of interest" description="Disordered" evidence="2">
    <location>
        <begin position="504"/>
        <end position="568"/>
    </location>
</feature>
<reference evidence="4" key="1">
    <citation type="submission" date="2022-08" db="EMBL/GenBank/DDBJ databases">
        <title>A Global Phylogenomic Analysis of the Shiitake Genus Lentinula.</title>
        <authorList>
            <consortium name="DOE Joint Genome Institute"/>
            <person name="Sierra-Patev S."/>
            <person name="Min B."/>
            <person name="Naranjo-Ortiz M."/>
            <person name="Looney B."/>
            <person name="Konkel Z."/>
            <person name="Slot J.C."/>
            <person name="Sakamoto Y."/>
            <person name="Steenwyk J.L."/>
            <person name="Rokas A."/>
            <person name="Carro J."/>
            <person name="Camarero S."/>
            <person name="Ferreira P."/>
            <person name="Molpeceres G."/>
            <person name="Ruiz-Duenas F.J."/>
            <person name="Serrano A."/>
            <person name="Henrissat B."/>
            <person name="Drula E."/>
            <person name="Hughes K.W."/>
            <person name="Mata J.L."/>
            <person name="Ishikawa N.K."/>
            <person name="Vargas-Isla R."/>
            <person name="Ushijima S."/>
            <person name="Smith C.A."/>
            <person name="Ahrendt S."/>
            <person name="Andreopoulos W."/>
            <person name="He G."/>
            <person name="Labutti K."/>
            <person name="Lipzen A."/>
            <person name="Ng V."/>
            <person name="Riley R."/>
            <person name="Sandor L."/>
            <person name="Barry K."/>
            <person name="Martinez A.T."/>
            <person name="Xiao Y."/>
            <person name="Gibbons J.G."/>
            <person name="Terashima K."/>
            <person name="Grigoriev I.V."/>
            <person name="Hibbett D.S."/>
        </authorList>
    </citation>
    <scope>NUCLEOTIDE SEQUENCE</scope>
    <source>
        <strain evidence="4">RHP3577 ss4</strain>
    </source>
</reference>
<dbReference type="Pfam" id="PF10193">
    <property type="entry name" value="Telomere_reg-2"/>
    <property type="match status" value="1"/>
</dbReference>
<sequence>MDVPSESEVRNLIHELQHPVSDYSTLSSLIAAPLDCLSLLPPVFRRYNINPLPSGSIRLPVHVPLLQHALLQHVLPNWDSELEKQGDLTLLDQYFCPDLFSFASPVAGKVAVLAYATLVSLPITDHSLRLLARLSKEFPLDRLHTAIFSQNDSSAKSNQKWEDCIQNIVAVPAKVGNYCGARKLNVPASLEHGVYFNNLSVRCESLIWASSKEHLASINYLLTKLVKLGVFPPQSPNSDSQPSFFDATLPVIRSRLSQDDTDSYSASWSRIFRGFESSFALQHVLASLFTCLKSPESSTDGSLLARVSVKHEAFFLTKLCPIQADDVELCQAVSAVMLGREWQESLSRVFVCWWADHKRWVLRSAYRRFLYLLLENVISLWSNPDHIKHSLLSRHRYVTSFLLLTISYFPSSSPEIISLVLSASFINGISVYINSMDNHIRHFGMLVAEVAAQRAGRTLDFRDWDGDDSDKLWARNLRALLVVRDADADARALNEEDNLYNVIPSGTAQEKSEPKKSAITIKSDEYDSDNSITGYDSTPSSRSNSPTPSELEEIEKDPSLNVGQKKSPRPVYLAQLGAMLRSMGGMAKDNPSEDADRIEVALNHAEELIRKKKDYGTELEENAVNLAYGLAGLQDNYDLDRFNELRQNAMNALVACSPRKAAPCIIEEFFKNQYSTEQRFVMLNALALGARELASLPIQTTSLSSDSTSFPSKRLPGSLHRKYLPSSATLPQILSGITRQAIDRGKEATEDKVPEIVRERRFRVQRTKRISEVDSSTLTARNFPHKQTTFIEVAADCFVAPLINRFWLFLRDEQTREARTAYHEGRTKYHGAGTGLILNSLVITHFLRTLTVLVHASEHTPEWLGFLAPDSLELALTLGTKPMSIADSSHEDSGPAEKGTKEASVLASALELALIVLDGCIQLDGGRSLSLDHATLLMSVSEWASVVFSRLEDGIKLKDGGGEQGANLRRAASGVILKADEIISKYRRSMIDIYR</sequence>
<dbReference type="Proteomes" id="UP001150217">
    <property type="component" value="Unassembled WGS sequence"/>
</dbReference>
<keyword evidence="5" id="KW-1185">Reference proteome</keyword>
<evidence type="ECO:0000256" key="2">
    <source>
        <dbReference type="SAM" id="MobiDB-lite"/>
    </source>
</evidence>
<evidence type="ECO:0000256" key="1">
    <source>
        <dbReference type="ARBA" id="ARBA00006133"/>
    </source>
</evidence>
<evidence type="ECO:0000313" key="5">
    <source>
        <dbReference type="Proteomes" id="UP001150217"/>
    </source>
</evidence>
<accession>A0ABQ8W1C9</accession>
<comment type="similarity">
    <text evidence="1">Belongs to the TEL2 family.</text>
</comment>
<organism evidence="4 5">
    <name type="scientific">Lentinula lateritia</name>
    <dbReference type="NCBI Taxonomy" id="40482"/>
    <lineage>
        <taxon>Eukaryota</taxon>
        <taxon>Fungi</taxon>
        <taxon>Dikarya</taxon>
        <taxon>Basidiomycota</taxon>
        <taxon>Agaricomycotina</taxon>
        <taxon>Agaricomycetes</taxon>
        <taxon>Agaricomycetidae</taxon>
        <taxon>Agaricales</taxon>
        <taxon>Marasmiineae</taxon>
        <taxon>Omphalotaceae</taxon>
        <taxon>Lentinula</taxon>
    </lineage>
</organism>
<evidence type="ECO:0000313" key="4">
    <source>
        <dbReference type="EMBL" id="KAJ4501554.1"/>
    </source>
</evidence>
<protein>
    <submittedName>
        <fullName evidence="4">Telomere length regulation protein-domain-containing protein</fullName>
    </submittedName>
</protein>
<dbReference type="PANTHER" id="PTHR15830:SF10">
    <property type="entry name" value="TELOMERE LENGTH REGULATION PROTEIN TEL2 HOMOLOG"/>
    <property type="match status" value="1"/>
</dbReference>
<dbReference type="InterPro" id="IPR051970">
    <property type="entry name" value="TEL2_Regulation"/>
</dbReference>